<proteinExistence type="predicted"/>
<evidence type="ECO:0000256" key="5">
    <source>
        <dbReference type="ARBA" id="ARBA00022679"/>
    </source>
</evidence>
<keyword evidence="15" id="KW-1185">Reference proteome</keyword>
<keyword evidence="10 11" id="KW-0472">Membrane</keyword>
<feature type="domain" description="HAMP" evidence="13">
    <location>
        <begin position="186"/>
        <end position="240"/>
    </location>
</feature>
<dbReference type="InterPro" id="IPR004358">
    <property type="entry name" value="Sig_transdc_His_kin-like_C"/>
</dbReference>
<dbReference type="Proteomes" id="UP000473525">
    <property type="component" value="Unassembled WGS sequence"/>
</dbReference>
<dbReference type="Gene3D" id="3.30.565.10">
    <property type="entry name" value="Histidine kinase-like ATPase, C-terminal domain"/>
    <property type="match status" value="1"/>
</dbReference>
<organism evidence="14 15">
    <name type="scientific">Nocardioides agri</name>
    <dbReference type="NCBI Taxonomy" id="2682843"/>
    <lineage>
        <taxon>Bacteria</taxon>
        <taxon>Bacillati</taxon>
        <taxon>Actinomycetota</taxon>
        <taxon>Actinomycetes</taxon>
        <taxon>Propionibacteriales</taxon>
        <taxon>Nocardioidaceae</taxon>
        <taxon>Nocardioides</taxon>
    </lineage>
</organism>
<dbReference type="SMART" id="SM00304">
    <property type="entry name" value="HAMP"/>
    <property type="match status" value="1"/>
</dbReference>
<reference evidence="14 15" key="1">
    <citation type="submission" date="2019-12" db="EMBL/GenBank/DDBJ databases">
        <authorList>
            <person name="Huq M.A."/>
        </authorList>
    </citation>
    <scope>NUCLEOTIDE SEQUENCE [LARGE SCALE GENOMIC DNA]</scope>
    <source>
        <strain evidence="14 15">MAH-18</strain>
    </source>
</reference>
<dbReference type="InterPro" id="IPR003594">
    <property type="entry name" value="HATPase_dom"/>
</dbReference>
<dbReference type="GO" id="GO:0005886">
    <property type="term" value="C:plasma membrane"/>
    <property type="evidence" value="ECO:0007669"/>
    <property type="project" value="UniProtKB-SubCell"/>
</dbReference>
<evidence type="ECO:0000256" key="10">
    <source>
        <dbReference type="ARBA" id="ARBA00023136"/>
    </source>
</evidence>
<dbReference type="Pfam" id="PF02518">
    <property type="entry name" value="HATPase_c"/>
    <property type="match status" value="1"/>
</dbReference>
<dbReference type="SMART" id="SM00388">
    <property type="entry name" value="HisKA"/>
    <property type="match status" value="1"/>
</dbReference>
<evidence type="ECO:0000313" key="15">
    <source>
        <dbReference type="Proteomes" id="UP000473525"/>
    </source>
</evidence>
<comment type="catalytic activity">
    <reaction evidence="1">
        <text>ATP + protein L-histidine = ADP + protein N-phospho-L-histidine.</text>
        <dbReference type="EC" id="2.7.13.3"/>
    </reaction>
</comment>
<dbReference type="SMART" id="SM00387">
    <property type="entry name" value="HATPase_c"/>
    <property type="match status" value="1"/>
</dbReference>
<dbReference type="PANTHER" id="PTHR45436:SF5">
    <property type="entry name" value="SENSOR HISTIDINE KINASE TRCS"/>
    <property type="match status" value="1"/>
</dbReference>
<name>A0A6L6XX31_9ACTN</name>
<sequence>MTGVRRRVSHLPLRVRLVAGFSAAMLVLLVAAGAFVYWRVEYALDRGLDTELEQATSVITPLVGPDGTVSTPESADATGTGWQVLSEQGEVLDAGGPAPQHPLVSTAQLAQVGDDAHTVDVGTLLPAADQPYRVRITPLSTPAGYLLVGVRRDHRDEALRELLLQLSLAGLGALVAASVVGDLLARAALRPVERYRRRAAEIAAGAADLRLDVPAGRDDEVTRLGHTLNDMLAALEEALDRERRFVDDASHELRTPLTLLKSRIQLARRRHRTVAEHERILDELALDVARLVDLSEQLLAVDRQEPGSDGACDAGDVVRAAAARWRAAAPSRSHELTLELPTGSVPARIGAPALDRVVVNLVGNALTHGAAPVEVRVLSSSGHAVVTVADSGAGMPPELLDQATRRFSRAVEARSRPGAGLGLAIVERLVVAAGGELRLCYGDHHRSIGTATHVPCSHDARMTVTVILPAAGL</sequence>
<feature type="transmembrane region" description="Helical" evidence="11">
    <location>
        <begin position="15"/>
        <end position="38"/>
    </location>
</feature>
<keyword evidence="5" id="KW-0808">Transferase</keyword>
<evidence type="ECO:0000256" key="8">
    <source>
        <dbReference type="ARBA" id="ARBA00022989"/>
    </source>
</evidence>
<dbReference type="Gene3D" id="6.10.340.10">
    <property type="match status" value="1"/>
</dbReference>
<keyword evidence="6 11" id="KW-0812">Transmembrane</keyword>
<comment type="caution">
    <text evidence="14">The sequence shown here is derived from an EMBL/GenBank/DDBJ whole genome shotgun (WGS) entry which is preliminary data.</text>
</comment>
<evidence type="ECO:0000256" key="3">
    <source>
        <dbReference type="ARBA" id="ARBA00012438"/>
    </source>
</evidence>
<dbReference type="InterPro" id="IPR036890">
    <property type="entry name" value="HATPase_C_sf"/>
</dbReference>
<evidence type="ECO:0000256" key="7">
    <source>
        <dbReference type="ARBA" id="ARBA00022777"/>
    </source>
</evidence>
<dbReference type="InterPro" id="IPR003661">
    <property type="entry name" value="HisK_dim/P_dom"/>
</dbReference>
<keyword evidence="7" id="KW-0418">Kinase</keyword>
<dbReference type="PANTHER" id="PTHR45436">
    <property type="entry name" value="SENSOR HISTIDINE KINASE YKOH"/>
    <property type="match status" value="1"/>
</dbReference>
<dbReference type="PROSITE" id="PS50109">
    <property type="entry name" value="HIS_KIN"/>
    <property type="match status" value="1"/>
</dbReference>
<dbReference type="Gene3D" id="1.10.287.130">
    <property type="match status" value="1"/>
</dbReference>
<evidence type="ECO:0000313" key="14">
    <source>
        <dbReference type="EMBL" id="MVQ51779.1"/>
    </source>
</evidence>
<gene>
    <name evidence="14" type="ORF">GON03_21585</name>
</gene>
<feature type="domain" description="Histidine kinase" evidence="12">
    <location>
        <begin position="248"/>
        <end position="439"/>
    </location>
</feature>
<protein>
    <recommendedName>
        <fullName evidence="3">histidine kinase</fullName>
        <ecNumber evidence="3">2.7.13.3</ecNumber>
    </recommendedName>
</protein>
<evidence type="ECO:0000259" key="13">
    <source>
        <dbReference type="PROSITE" id="PS50885"/>
    </source>
</evidence>
<dbReference type="RefSeq" id="WP_157346807.1">
    <property type="nucleotide sequence ID" value="NZ_WSEK01000005.1"/>
</dbReference>
<comment type="subcellular location">
    <subcellularLocation>
        <location evidence="2">Cell membrane</location>
    </subcellularLocation>
</comment>
<keyword evidence="9" id="KW-0902">Two-component regulatory system</keyword>
<evidence type="ECO:0000256" key="2">
    <source>
        <dbReference type="ARBA" id="ARBA00004236"/>
    </source>
</evidence>
<evidence type="ECO:0000256" key="6">
    <source>
        <dbReference type="ARBA" id="ARBA00022692"/>
    </source>
</evidence>
<evidence type="ECO:0000256" key="4">
    <source>
        <dbReference type="ARBA" id="ARBA00022553"/>
    </source>
</evidence>
<feature type="transmembrane region" description="Helical" evidence="11">
    <location>
        <begin position="162"/>
        <end position="189"/>
    </location>
</feature>
<dbReference type="EMBL" id="WSEK01000005">
    <property type="protein sequence ID" value="MVQ51779.1"/>
    <property type="molecule type" value="Genomic_DNA"/>
</dbReference>
<dbReference type="InterPro" id="IPR050428">
    <property type="entry name" value="TCS_sensor_his_kinase"/>
</dbReference>
<dbReference type="InterPro" id="IPR036097">
    <property type="entry name" value="HisK_dim/P_sf"/>
</dbReference>
<dbReference type="SUPFAM" id="SSF47384">
    <property type="entry name" value="Homodimeric domain of signal transducing histidine kinase"/>
    <property type="match status" value="1"/>
</dbReference>
<evidence type="ECO:0000256" key="1">
    <source>
        <dbReference type="ARBA" id="ARBA00000085"/>
    </source>
</evidence>
<dbReference type="EC" id="2.7.13.3" evidence="3"/>
<keyword evidence="8 11" id="KW-1133">Transmembrane helix</keyword>
<dbReference type="InterPro" id="IPR005467">
    <property type="entry name" value="His_kinase_dom"/>
</dbReference>
<dbReference type="InterPro" id="IPR003660">
    <property type="entry name" value="HAMP_dom"/>
</dbReference>
<dbReference type="SUPFAM" id="SSF158472">
    <property type="entry name" value="HAMP domain-like"/>
    <property type="match status" value="1"/>
</dbReference>
<dbReference type="Pfam" id="PF00672">
    <property type="entry name" value="HAMP"/>
    <property type="match status" value="1"/>
</dbReference>
<dbReference type="CDD" id="cd00082">
    <property type="entry name" value="HisKA"/>
    <property type="match status" value="1"/>
</dbReference>
<evidence type="ECO:0000256" key="9">
    <source>
        <dbReference type="ARBA" id="ARBA00023012"/>
    </source>
</evidence>
<accession>A0A6L6XX31</accession>
<dbReference type="Pfam" id="PF00512">
    <property type="entry name" value="HisKA"/>
    <property type="match status" value="1"/>
</dbReference>
<dbReference type="SUPFAM" id="SSF55874">
    <property type="entry name" value="ATPase domain of HSP90 chaperone/DNA topoisomerase II/histidine kinase"/>
    <property type="match status" value="1"/>
</dbReference>
<dbReference type="GO" id="GO:0000155">
    <property type="term" value="F:phosphorelay sensor kinase activity"/>
    <property type="evidence" value="ECO:0007669"/>
    <property type="project" value="InterPro"/>
</dbReference>
<dbReference type="PROSITE" id="PS50885">
    <property type="entry name" value="HAMP"/>
    <property type="match status" value="1"/>
</dbReference>
<evidence type="ECO:0000256" key="11">
    <source>
        <dbReference type="SAM" id="Phobius"/>
    </source>
</evidence>
<dbReference type="PRINTS" id="PR00344">
    <property type="entry name" value="BCTRLSENSOR"/>
</dbReference>
<evidence type="ECO:0000259" key="12">
    <source>
        <dbReference type="PROSITE" id="PS50109"/>
    </source>
</evidence>
<dbReference type="CDD" id="cd00075">
    <property type="entry name" value="HATPase"/>
    <property type="match status" value="1"/>
</dbReference>
<dbReference type="AlphaFoldDB" id="A0A6L6XX31"/>
<keyword evidence="4" id="KW-0597">Phosphoprotein</keyword>